<dbReference type="PANTHER" id="PTHR43500:SF1">
    <property type="entry name" value="CYSTATHIONINE BETA-LYASE-RELATED"/>
    <property type="match status" value="1"/>
</dbReference>
<dbReference type="GO" id="GO:0030170">
    <property type="term" value="F:pyridoxal phosphate binding"/>
    <property type="evidence" value="ECO:0007669"/>
    <property type="project" value="InterPro"/>
</dbReference>
<evidence type="ECO:0000313" key="7">
    <source>
        <dbReference type="EMBL" id="CUJ35083.1"/>
    </source>
</evidence>
<keyword evidence="4 7" id="KW-0456">Lyase</keyword>
<dbReference type="EMBL" id="CYTK01000005">
    <property type="protein sequence ID" value="CUJ35083.1"/>
    <property type="molecule type" value="Genomic_DNA"/>
</dbReference>
<dbReference type="PANTHER" id="PTHR43500">
    <property type="entry name" value="CYSTATHIONINE BETA-LYASE-RELATED"/>
    <property type="match status" value="1"/>
</dbReference>
<dbReference type="InterPro" id="IPR000277">
    <property type="entry name" value="Cys/Met-Metab_PyrdxlP-dep_enz"/>
</dbReference>
<dbReference type="GO" id="GO:0047804">
    <property type="term" value="F:cysteine-S-conjugate beta-lyase activity"/>
    <property type="evidence" value="ECO:0007669"/>
    <property type="project" value="InterPro"/>
</dbReference>
<keyword evidence="3" id="KW-0663">Pyridoxal phosphate</keyword>
<comment type="cofactor">
    <cofactor evidence="1">
        <name>pyridoxal 5'-phosphate</name>
        <dbReference type="ChEBI" id="CHEBI:597326"/>
    </cofactor>
</comment>
<dbReference type="NCBIfam" id="TIGR01324">
    <property type="entry name" value="cysta_beta_ly_B"/>
    <property type="match status" value="1"/>
</dbReference>
<evidence type="ECO:0000256" key="3">
    <source>
        <dbReference type="ARBA" id="ARBA00022898"/>
    </source>
</evidence>
<feature type="domain" description="Rhodanese" evidence="6">
    <location>
        <begin position="680"/>
        <end position="767"/>
    </location>
</feature>
<feature type="domain" description="Rhodanese" evidence="6">
    <location>
        <begin position="543"/>
        <end position="634"/>
    </location>
</feature>
<protein>
    <submittedName>
        <fullName evidence="7">Cystathionine beta-lyase</fullName>
        <ecNumber evidence="7">4.4.1.8</ecNumber>
    </submittedName>
</protein>
<accession>A0AAD2J1L5</accession>
<dbReference type="InterPro" id="IPR015421">
    <property type="entry name" value="PyrdxlP-dep_Trfase_major"/>
</dbReference>
<dbReference type="GO" id="GO:0019346">
    <property type="term" value="P:transsulfuration"/>
    <property type="evidence" value="ECO:0007669"/>
    <property type="project" value="InterPro"/>
</dbReference>
<dbReference type="EC" id="4.4.1.8" evidence="7"/>
<feature type="domain" description="Rhodanese" evidence="6">
    <location>
        <begin position="785"/>
        <end position="871"/>
    </location>
</feature>
<dbReference type="SUPFAM" id="SSF52821">
    <property type="entry name" value="Rhodanese/Cell cycle control phosphatase"/>
    <property type="match status" value="4"/>
</dbReference>
<proteinExistence type="inferred from homology"/>
<name>A0AAD2J1L5_ACHAE</name>
<evidence type="ECO:0000256" key="1">
    <source>
        <dbReference type="ARBA" id="ARBA00001933"/>
    </source>
</evidence>
<dbReference type="InterPro" id="IPR006233">
    <property type="entry name" value="Cys_b_lyase_bac"/>
</dbReference>
<dbReference type="PROSITE" id="PS50206">
    <property type="entry name" value="RHODANESE_3"/>
    <property type="match status" value="4"/>
</dbReference>
<dbReference type="SUPFAM" id="SSF53383">
    <property type="entry name" value="PLP-dependent transferases"/>
    <property type="match status" value="1"/>
</dbReference>
<evidence type="ECO:0000259" key="6">
    <source>
        <dbReference type="PROSITE" id="PS50206"/>
    </source>
</evidence>
<dbReference type="Pfam" id="PF00581">
    <property type="entry name" value="Rhodanese"/>
    <property type="match status" value="3"/>
</dbReference>
<comment type="similarity">
    <text evidence="2">Belongs to the trans-sulfuration enzymes family.</text>
</comment>
<dbReference type="SMART" id="SM00450">
    <property type="entry name" value="RHOD"/>
    <property type="match status" value="4"/>
</dbReference>
<dbReference type="InterPro" id="IPR015422">
    <property type="entry name" value="PyrdxlP-dep_Trfase_small"/>
</dbReference>
<dbReference type="CDD" id="cd00614">
    <property type="entry name" value="CGS_like"/>
    <property type="match status" value="1"/>
</dbReference>
<reference evidence="7 8" key="1">
    <citation type="submission" date="2015-09" db="EMBL/GenBank/DDBJ databases">
        <authorList>
            <consortium name="Pathogen Informatics"/>
        </authorList>
    </citation>
    <scope>NUCLEOTIDE SEQUENCE [LARGE SCALE GENOMIC DNA]</scope>
    <source>
        <strain evidence="7 8">2789STDY5608625</strain>
    </source>
</reference>
<comment type="catalytic activity">
    <reaction evidence="5">
        <text>L,L-cystathionine + H2O = L-homocysteine + pyruvate + NH4(+)</text>
        <dbReference type="Rhea" id="RHEA:13965"/>
        <dbReference type="ChEBI" id="CHEBI:15361"/>
        <dbReference type="ChEBI" id="CHEBI:15377"/>
        <dbReference type="ChEBI" id="CHEBI:28938"/>
        <dbReference type="ChEBI" id="CHEBI:58161"/>
        <dbReference type="ChEBI" id="CHEBI:58199"/>
    </reaction>
</comment>
<dbReference type="Gene3D" id="3.40.640.10">
    <property type="entry name" value="Type I PLP-dependent aspartate aminotransferase-like (Major domain)"/>
    <property type="match status" value="1"/>
</dbReference>
<dbReference type="InterPro" id="IPR036873">
    <property type="entry name" value="Rhodanese-like_dom_sf"/>
</dbReference>
<evidence type="ECO:0000256" key="4">
    <source>
        <dbReference type="ARBA" id="ARBA00023239"/>
    </source>
</evidence>
<dbReference type="Gene3D" id="3.40.250.10">
    <property type="entry name" value="Rhodanese-like domain"/>
    <property type="match status" value="4"/>
</dbReference>
<dbReference type="Gene3D" id="3.90.1150.10">
    <property type="entry name" value="Aspartate Aminotransferase, domain 1"/>
    <property type="match status" value="1"/>
</dbReference>
<sequence length="926" mass="100765">MDKPYRSATRLLRAGRPHRGWVNTPVTRASTYVFESVQAWRDTRSRRDQERLPSYGARGTDSTHALEDALVELEEGYRAKLYPTGQAAIATVLLAYLRAGDHVLITDAVYEPVRRFCAEHLARLGIAYTYYQPDGTGIEALIRPQTRMIYAESPGSLTYEMPDLPALAALARVHDCWLAVDNTWASGLLHQPLTLGADISILAATKYLGGHADVMMGAVISNARAWNALERATVDLGQTVGADDAYLVLRGMRTLPLRMAQHARSALRVADFLLSRPEVARVLCPALPGDPSHALWQRDCTGANGLLTVEFAGAVGVDSVERLINSLQLFGIGASWGGFESLVIPVNLAAARSLPDPEPRGAMLRLHVGLEDPDDLIADLKQALSRLSPSSLNTMMHPTQDPSAIDIDPHTLKQWLHDGAEIALLDVREHGQYGEGHLFYAAPVPYSRLEVDIVRLAPRRDVRIALYDNGGADDTAARAAQALTALGYCNVHRLSGGIAQWQRDGYAVFAGVNVPSKTFGELAEEVFHTPRIGARDLAERQRRGDDLIVLDGRPYAEYQKMSIPGGICCPNGELALRAHALASNPQTTIVVNCAGRTRSIIGAQTLINLGVPNPVYALENGTQGWYLEDLQLEHGARRRYDDGVAPQDLPALAQRSARLAESHGVPTVSAQAVQAWLRDKNRSTFLCDVRSAEEHAQGSLPGAQHTPGGQLIQATDQYLAVRGARIVVFDAEGVRAPVVASWLRQMGWDASVLREGVQAHLDNPVEKALAPQLPLLDDAQLAAARAQGAQLIDLRPSMRYRASHIAGARWSIRPRLASLPLDATRPVVLLAEDAALAAWAAQDLRALGVNDIHANTGDPSGWAAQGIALASTPAEPADADCIDYLFFVHDRHDGNKAAARQYLAWETNLVKQIDERELAGYRFPAR</sequence>
<evidence type="ECO:0000313" key="8">
    <source>
        <dbReference type="Proteomes" id="UP000044098"/>
    </source>
</evidence>
<evidence type="ECO:0000256" key="2">
    <source>
        <dbReference type="ARBA" id="ARBA00009077"/>
    </source>
</evidence>
<dbReference type="FunFam" id="3.40.640.10:FF:000046">
    <property type="entry name" value="Cystathionine gamma-lyase"/>
    <property type="match status" value="1"/>
</dbReference>
<dbReference type="AlphaFoldDB" id="A0AAD2J1L5"/>
<organism evidence="7 8">
    <name type="scientific">Achromobacter aegrifaciens</name>
    <dbReference type="NCBI Taxonomy" id="1287736"/>
    <lineage>
        <taxon>Bacteria</taxon>
        <taxon>Pseudomonadati</taxon>
        <taxon>Pseudomonadota</taxon>
        <taxon>Betaproteobacteria</taxon>
        <taxon>Burkholderiales</taxon>
        <taxon>Alcaligenaceae</taxon>
        <taxon>Achromobacter</taxon>
    </lineage>
</organism>
<dbReference type="InterPro" id="IPR001763">
    <property type="entry name" value="Rhodanese-like_dom"/>
</dbReference>
<evidence type="ECO:0000256" key="5">
    <source>
        <dbReference type="ARBA" id="ARBA00047517"/>
    </source>
</evidence>
<feature type="domain" description="Rhodanese" evidence="6">
    <location>
        <begin position="418"/>
        <end position="510"/>
    </location>
</feature>
<comment type="caution">
    <text evidence="7">The sequence shown here is derived from an EMBL/GenBank/DDBJ whole genome shotgun (WGS) entry which is preliminary data.</text>
</comment>
<dbReference type="Proteomes" id="UP000044098">
    <property type="component" value="Unassembled WGS sequence"/>
</dbReference>
<dbReference type="InterPro" id="IPR015424">
    <property type="entry name" value="PyrdxlP-dep_Trfase"/>
</dbReference>
<gene>
    <name evidence="7" type="primary">metC_3</name>
    <name evidence="7" type="ORF">ERS370000_03685</name>
</gene>
<dbReference type="Pfam" id="PF01053">
    <property type="entry name" value="Cys_Met_Meta_PP"/>
    <property type="match status" value="1"/>
</dbReference>
<dbReference type="GO" id="GO:0019450">
    <property type="term" value="P:L-cysteine catabolic process to pyruvate"/>
    <property type="evidence" value="ECO:0007669"/>
    <property type="project" value="TreeGrafter"/>
</dbReference>